<protein>
    <recommendedName>
        <fullName evidence="6">Aminotransferase</fullName>
        <ecNumber evidence="6">2.6.1.-</ecNumber>
    </recommendedName>
</protein>
<evidence type="ECO:0000259" key="7">
    <source>
        <dbReference type="Pfam" id="PF00155"/>
    </source>
</evidence>
<dbReference type="SUPFAM" id="SSF53383">
    <property type="entry name" value="PLP-dependent transferases"/>
    <property type="match status" value="1"/>
</dbReference>
<dbReference type="InterPro" id="IPR015422">
    <property type="entry name" value="PyrdxlP-dep_Trfase_small"/>
</dbReference>
<evidence type="ECO:0000256" key="4">
    <source>
        <dbReference type="ARBA" id="ARBA00022679"/>
    </source>
</evidence>
<dbReference type="eggNOG" id="COG0436">
    <property type="taxonomic scope" value="Bacteria"/>
</dbReference>
<dbReference type="GO" id="GO:0030170">
    <property type="term" value="F:pyridoxal phosphate binding"/>
    <property type="evidence" value="ECO:0007669"/>
    <property type="project" value="InterPro"/>
</dbReference>
<dbReference type="NCBIfam" id="NF041091">
    <property type="entry name" value="asp_aminotase_Arch"/>
    <property type="match status" value="1"/>
</dbReference>
<dbReference type="STRING" id="309803.CTN_1319"/>
<dbReference type="PANTHER" id="PTHR46383:SF1">
    <property type="entry name" value="ASPARTATE AMINOTRANSFERASE"/>
    <property type="match status" value="1"/>
</dbReference>
<dbReference type="PANTHER" id="PTHR46383">
    <property type="entry name" value="ASPARTATE AMINOTRANSFERASE"/>
    <property type="match status" value="1"/>
</dbReference>
<accession>B9K962</accession>
<dbReference type="Pfam" id="PF00155">
    <property type="entry name" value="Aminotran_1_2"/>
    <property type="match status" value="1"/>
</dbReference>
<sequence>MIARRISEIPISKTMELDAKAKALIKKGEDVINLTAGEPDFPTPEPVLEAAKSFLEKGQIKYTDPRGIYELREAIAKKVGERYGKEISPDQVVVTNGAKQALFNTFMALLDPGDEVIVFSPVWVSYIPQILLAGGTVKVVETFMKNDFHPSLEEVEGLLVGKTKAVLINSPNNPTGVVYSRSFLEGLLRLSEEMHFYIVSDEVYDSLVYTDNYTSILDIAKDFERVVYINGFSKSHSMTGWRVGYLISNRELASAVSKIQSHTTSCINTVAQYAALKAIEVDNSHMVQVFKERRDLVVERLKKMGVKFVEPQGAFYLFFKVPGDDVKFCERLLEEKKVALVPGSSFLKPGFVRLSFAISTERLAEALDRIEDFLNSH</sequence>
<dbReference type="InterPro" id="IPR004839">
    <property type="entry name" value="Aminotransferase_I/II_large"/>
</dbReference>
<keyword evidence="3 6" id="KW-0032">Aminotransferase</keyword>
<dbReference type="Gene3D" id="3.90.1150.10">
    <property type="entry name" value="Aspartate Aminotransferase, domain 1"/>
    <property type="match status" value="1"/>
</dbReference>
<dbReference type="CDD" id="cd00609">
    <property type="entry name" value="AAT_like"/>
    <property type="match status" value="1"/>
</dbReference>
<keyword evidence="9" id="KW-1185">Reference proteome</keyword>
<keyword evidence="5" id="KW-0663">Pyridoxal phosphate</keyword>
<dbReference type="InterPro" id="IPR050596">
    <property type="entry name" value="AspAT/PAT-like"/>
</dbReference>
<gene>
    <name evidence="8" type="ordered locus">CTN_1319</name>
</gene>
<dbReference type="RefSeq" id="WP_015919789.1">
    <property type="nucleotide sequence ID" value="NC_011978.1"/>
</dbReference>
<organism evidence="8 9">
    <name type="scientific">Thermotoga neapolitana (strain ATCC 49049 / DSM 4359 / NBRC 107923 / NS-E)</name>
    <dbReference type="NCBI Taxonomy" id="309803"/>
    <lineage>
        <taxon>Bacteria</taxon>
        <taxon>Thermotogati</taxon>
        <taxon>Thermotogota</taxon>
        <taxon>Thermotogae</taxon>
        <taxon>Thermotogales</taxon>
        <taxon>Thermotogaceae</taxon>
        <taxon>Thermotoga</taxon>
    </lineage>
</organism>
<comment type="similarity">
    <text evidence="2 6">Belongs to the class-I pyridoxal-phosphate-dependent aminotransferase family.</text>
</comment>
<dbReference type="FunFam" id="3.40.640.10:FF:000033">
    <property type="entry name" value="Aspartate aminotransferase"/>
    <property type="match status" value="1"/>
</dbReference>
<dbReference type="AlphaFoldDB" id="B9K962"/>
<dbReference type="EC" id="2.6.1.-" evidence="6"/>
<dbReference type="PROSITE" id="PS00105">
    <property type="entry name" value="AA_TRANSFER_CLASS_1"/>
    <property type="match status" value="1"/>
</dbReference>
<dbReference type="InterPro" id="IPR015424">
    <property type="entry name" value="PyrdxlP-dep_Trfase"/>
</dbReference>
<evidence type="ECO:0000256" key="2">
    <source>
        <dbReference type="ARBA" id="ARBA00007441"/>
    </source>
</evidence>
<dbReference type="GO" id="GO:0006520">
    <property type="term" value="P:amino acid metabolic process"/>
    <property type="evidence" value="ECO:0007669"/>
    <property type="project" value="InterPro"/>
</dbReference>
<evidence type="ECO:0000256" key="1">
    <source>
        <dbReference type="ARBA" id="ARBA00001933"/>
    </source>
</evidence>
<comment type="cofactor">
    <cofactor evidence="1 6">
        <name>pyridoxal 5'-phosphate</name>
        <dbReference type="ChEBI" id="CHEBI:597326"/>
    </cofactor>
</comment>
<evidence type="ECO:0000256" key="6">
    <source>
        <dbReference type="RuleBase" id="RU000481"/>
    </source>
</evidence>
<evidence type="ECO:0000313" key="9">
    <source>
        <dbReference type="Proteomes" id="UP000000445"/>
    </source>
</evidence>
<name>B9K962_THENN</name>
<dbReference type="InterPro" id="IPR015421">
    <property type="entry name" value="PyrdxlP-dep_Trfase_major"/>
</dbReference>
<reference evidence="8 9" key="1">
    <citation type="journal article" date="2009" name="Biosci. Biotechnol. Biochem.">
        <title>WeGAS: a web-based microbial genome annotation system.</title>
        <authorList>
            <person name="Lee D."/>
            <person name="Seo H."/>
            <person name="Park C."/>
            <person name="Park K."/>
        </authorList>
    </citation>
    <scope>NUCLEOTIDE SEQUENCE [LARGE SCALE GENOMIC DNA]</scope>
    <source>
        <strain evidence="9">ATCC 49049 / DSM 4359 / NBRC 107923 / NS-E</strain>
    </source>
</reference>
<feature type="domain" description="Aminotransferase class I/classII large" evidence="7">
    <location>
        <begin position="30"/>
        <end position="370"/>
    </location>
</feature>
<dbReference type="HOGENOM" id="CLU_017584_4_3_0"/>
<keyword evidence="4 6" id="KW-0808">Transferase</keyword>
<evidence type="ECO:0000313" key="8">
    <source>
        <dbReference type="EMBL" id="ACM23495.1"/>
    </source>
</evidence>
<dbReference type="EMBL" id="CP000916">
    <property type="protein sequence ID" value="ACM23495.1"/>
    <property type="molecule type" value="Genomic_DNA"/>
</dbReference>
<dbReference type="GO" id="GO:0008483">
    <property type="term" value="F:transaminase activity"/>
    <property type="evidence" value="ECO:0007669"/>
    <property type="project" value="UniProtKB-KW"/>
</dbReference>
<evidence type="ECO:0000256" key="3">
    <source>
        <dbReference type="ARBA" id="ARBA00022576"/>
    </source>
</evidence>
<proteinExistence type="inferred from homology"/>
<dbReference type="Proteomes" id="UP000000445">
    <property type="component" value="Chromosome"/>
</dbReference>
<dbReference type="Gene3D" id="3.40.640.10">
    <property type="entry name" value="Type I PLP-dependent aspartate aminotransferase-like (Major domain)"/>
    <property type="match status" value="1"/>
</dbReference>
<dbReference type="InterPro" id="IPR004838">
    <property type="entry name" value="NHTrfase_class1_PyrdxlP-BS"/>
</dbReference>
<dbReference type="KEGG" id="tna:CTN_1319"/>
<evidence type="ECO:0000256" key="5">
    <source>
        <dbReference type="ARBA" id="ARBA00022898"/>
    </source>
</evidence>